<dbReference type="SUPFAM" id="SSF55729">
    <property type="entry name" value="Acyl-CoA N-acyltransferases (Nat)"/>
    <property type="match status" value="1"/>
</dbReference>
<dbReference type="Gene3D" id="3.40.630.30">
    <property type="match status" value="2"/>
</dbReference>
<sequence length="437" mass="48015">MPLSAPAPRVRSMGQSTSASTGIEIRVIGDEDLSSWGQALNAGFMRPMSDGWIDYLRGRFELGRAIGAFDGGRCVGTFRSFAKELTLPGGATAVADAVTNVTVSATHRRRGLLTRMMRQDLDAAVARGEAFAMLIAAEFGIYGRYGFGPASAQQGQLIDKQRAGGIRVPAASDEGGVELITLDEYRKIAPELHERFRRTRPGAVSREEFEWRTKTGEVTRPGETFKEPLVALYRDAAGVPAGLLAYEVTDEWRNWLPHDVTLKVVDYFAVDWPAEAALWRYALQVDWVQRVEVWDIAPDSPLPLALHDQRACIDNNDSTGDFLWVRILDVAQAFSARTYAEPGRVVFEVADGMGYTPGRFVLEAAPDGSGRCVPAGPEQTEVDFALDVSQLAAVYFGHHPLAVLEQAGLLEERRQGGLRSAQRVLRTDRAPWCADVF</sequence>
<dbReference type="InterPro" id="IPR022902">
    <property type="entry name" value="NAcTrfase_Eis"/>
</dbReference>
<reference evidence="6 7" key="1">
    <citation type="submission" date="2018-06" db="EMBL/GenBank/DDBJ databases">
        <title>Streptacidiphilus pinicola sp. nov., isolated from pine grove soil.</title>
        <authorList>
            <person name="Roh S.G."/>
            <person name="Park S."/>
            <person name="Kim M.-K."/>
            <person name="Yun B.-R."/>
            <person name="Park J."/>
            <person name="Kim M.J."/>
            <person name="Kim Y.S."/>
            <person name="Kim S.B."/>
        </authorList>
    </citation>
    <scope>NUCLEOTIDE SEQUENCE [LARGE SCALE GENOMIC DNA]</scope>
    <source>
        <strain evidence="6 7">MMS16-CNU450</strain>
    </source>
</reference>
<dbReference type="AlphaFoldDB" id="A0A2X0IUU5"/>
<dbReference type="InterPro" id="IPR000182">
    <property type="entry name" value="GNAT_dom"/>
</dbReference>
<evidence type="ECO:0000313" key="7">
    <source>
        <dbReference type="Proteomes" id="UP000248889"/>
    </source>
</evidence>
<dbReference type="InterPro" id="IPR025559">
    <property type="entry name" value="Eis_dom"/>
</dbReference>
<dbReference type="HAMAP" id="MF_01812">
    <property type="entry name" value="Eis"/>
    <property type="match status" value="1"/>
</dbReference>
<dbReference type="InterPro" id="IPR041380">
    <property type="entry name" value="Acetyltransf_17"/>
</dbReference>
<dbReference type="OrthoDB" id="8399956at2"/>
<proteinExistence type="inferred from homology"/>
<dbReference type="EMBL" id="QKYN01000163">
    <property type="protein sequence ID" value="RAG81366.1"/>
    <property type="molecule type" value="Genomic_DNA"/>
</dbReference>
<keyword evidence="2 4" id="KW-0808">Transferase</keyword>
<dbReference type="Pfam" id="PF13530">
    <property type="entry name" value="SCP2_2"/>
    <property type="match status" value="1"/>
</dbReference>
<gene>
    <name evidence="6" type="ORF">DN069_33280</name>
</gene>
<dbReference type="GO" id="GO:0030649">
    <property type="term" value="P:aminoglycoside antibiotic catabolic process"/>
    <property type="evidence" value="ECO:0007669"/>
    <property type="project" value="TreeGrafter"/>
</dbReference>
<evidence type="ECO:0000313" key="6">
    <source>
        <dbReference type="EMBL" id="RAG81366.1"/>
    </source>
</evidence>
<evidence type="ECO:0000256" key="4">
    <source>
        <dbReference type="HAMAP-Rule" id="MF_01812"/>
    </source>
</evidence>
<dbReference type="PANTHER" id="PTHR37817:SF1">
    <property type="entry name" value="N-ACETYLTRANSFERASE EIS"/>
    <property type="match status" value="1"/>
</dbReference>
<comment type="caution">
    <text evidence="6">The sequence shown here is derived from an EMBL/GenBank/DDBJ whole genome shotgun (WGS) entry which is preliminary data.</text>
</comment>
<dbReference type="GO" id="GO:0034069">
    <property type="term" value="F:aminoglycoside N-acetyltransferase activity"/>
    <property type="evidence" value="ECO:0007669"/>
    <property type="project" value="TreeGrafter"/>
</dbReference>
<dbReference type="PANTHER" id="PTHR37817">
    <property type="entry name" value="N-ACETYLTRANSFERASE EIS"/>
    <property type="match status" value="1"/>
</dbReference>
<feature type="active site" description="Proton donor" evidence="4">
    <location>
        <position position="142"/>
    </location>
</feature>
<keyword evidence="7" id="KW-1185">Reference proteome</keyword>
<accession>A0A2X0IUU5</accession>
<evidence type="ECO:0000256" key="2">
    <source>
        <dbReference type="ARBA" id="ARBA00022679"/>
    </source>
</evidence>
<dbReference type="PROSITE" id="PS51186">
    <property type="entry name" value="GNAT"/>
    <property type="match status" value="1"/>
</dbReference>
<organism evidence="6 7">
    <name type="scientific">Streptacidiphilus pinicola</name>
    <dbReference type="NCBI Taxonomy" id="2219663"/>
    <lineage>
        <taxon>Bacteria</taxon>
        <taxon>Bacillati</taxon>
        <taxon>Actinomycetota</taxon>
        <taxon>Actinomycetes</taxon>
        <taxon>Kitasatosporales</taxon>
        <taxon>Streptomycetaceae</taxon>
        <taxon>Streptacidiphilus</taxon>
    </lineage>
</organism>
<dbReference type="Proteomes" id="UP000248889">
    <property type="component" value="Unassembled WGS sequence"/>
</dbReference>
<feature type="domain" description="N-acetyltransferase" evidence="5">
    <location>
        <begin position="23"/>
        <end position="183"/>
    </location>
</feature>
<evidence type="ECO:0000256" key="1">
    <source>
        <dbReference type="ARBA" id="ARBA00009213"/>
    </source>
</evidence>
<dbReference type="SUPFAM" id="SSF55718">
    <property type="entry name" value="SCP-like"/>
    <property type="match status" value="1"/>
</dbReference>
<feature type="binding site" evidence="4">
    <location>
        <begin position="109"/>
        <end position="114"/>
    </location>
    <ligand>
        <name>acetyl-CoA</name>
        <dbReference type="ChEBI" id="CHEBI:57288"/>
    </ligand>
</feature>
<comment type="caution">
    <text evidence="4">Lacks conserved residue(s) required for the propagation of feature annotation.</text>
</comment>
<dbReference type="InterPro" id="IPR016181">
    <property type="entry name" value="Acyl_CoA_acyltransferase"/>
</dbReference>
<keyword evidence="3 4" id="KW-0012">Acyltransferase</keyword>
<feature type="binding site" evidence="4">
    <location>
        <begin position="101"/>
        <end position="103"/>
    </location>
    <ligand>
        <name>acetyl-CoA</name>
        <dbReference type="ChEBI" id="CHEBI:57288"/>
    </ligand>
</feature>
<dbReference type="InterPro" id="IPR051554">
    <property type="entry name" value="Acetyltransferase_Eis"/>
</dbReference>
<feature type="active site" description="Proton acceptor; via carboxylate" evidence="4">
    <location>
        <position position="437"/>
    </location>
</feature>
<dbReference type="NCBIfam" id="NF002367">
    <property type="entry name" value="PRK01346.1-4"/>
    <property type="match status" value="1"/>
</dbReference>
<dbReference type="Gene3D" id="3.30.1050.10">
    <property type="entry name" value="SCP2 sterol-binding domain"/>
    <property type="match status" value="1"/>
</dbReference>
<evidence type="ECO:0000259" key="5">
    <source>
        <dbReference type="PROSITE" id="PS51186"/>
    </source>
</evidence>
<dbReference type="Pfam" id="PF13527">
    <property type="entry name" value="Acetyltransf_9"/>
    <property type="match status" value="1"/>
</dbReference>
<evidence type="ECO:0000256" key="3">
    <source>
        <dbReference type="ARBA" id="ARBA00023315"/>
    </source>
</evidence>
<comment type="subunit">
    <text evidence="4">Homohexamer; trimer of dimers.</text>
</comment>
<protein>
    <submittedName>
        <fullName evidence="6">GNAT family N-acetyltransferase</fullName>
    </submittedName>
</protein>
<dbReference type="Pfam" id="PF17668">
    <property type="entry name" value="Acetyltransf_17"/>
    <property type="match status" value="1"/>
</dbReference>
<name>A0A2X0IUU5_9ACTN</name>
<comment type="similarity">
    <text evidence="1 4">Belongs to the acetyltransferase Eis family.</text>
</comment>
<dbReference type="InterPro" id="IPR036527">
    <property type="entry name" value="SCP2_sterol-bd_dom_sf"/>
</dbReference>